<dbReference type="Gene3D" id="3.20.20.70">
    <property type="entry name" value="Aldolase class I"/>
    <property type="match status" value="1"/>
</dbReference>
<keyword evidence="6 7" id="KW-0560">Oxidoreductase</keyword>
<dbReference type="GO" id="GO:0017150">
    <property type="term" value="F:tRNA dihydrouridine synthase activity"/>
    <property type="evidence" value="ECO:0007669"/>
    <property type="project" value="InterPro"/>
</dbReference>
<evidence type="ECO:0000256" key="5">
    <source>
        <dbReference type="ARBA" id="ARBA00022857"/>
    </source>
</evidence>
<evidence type="ECO:0000256" key="3">
    <source>
        <dbReference type="ARBA" id="ARBA00022643"/>
    </source>
</evidence>
<dbReference type="Proteomes" id="UP001199319">
    <property type="component" value="Unassembled WGS sequence"/>
</dbReference>
<dbReference type="PROSITE" id="PS01136">
    <property type="entry name" value="UPF0034"/>
    <property type="match status" value="1"/>
</dbReference>
<feature type="binding site" evidence="9">
    <location>
        <position position="136"/>
    </location>
    <ligand>
        <name>FMN</name>
        <dbReference type="ChEBI" id="CHEBI:58210"/>
    </ligand>
</feature>
<dbReference type="PANTHER" id="PTHR45846">
    <property type="entry name" value="TRNA-DIHYDROURIDINE(47) SYNTHASE [NAD(P)(+)]-LIKE"/>
    <property type="match status" value="1"/>
</dbReference>
<evidence type="ECO:0000256" key="4">
    <source>
        <dbReference type="ARBA" id="ARBA00022694"/>
    </source>
</evidence>
<evidence type="ECO:0000256" key="2">
    <source>
        <dbReference type="ARBA" id="ARBA00022630"/>
    </source>
</evidence>
<dbReference type="RefSeq" id="WP_302927818.1">
    <property type="nucleotide sequence ID" value="NZ_JAJEPW010000004.1"/>
</dbReference>
<dbReference type="InterPro" id="IPR013785">
    <property type="entry name" value="Aldolase_TIM"/>
</dbReference>
<dbReference type="GO" id="GO:0050660">
    <property type="term" value="F:flavin adenine dinucleotide binding"/>
    <property type="evidence" value="ECO:0007669"/>
    <property type="project" value="InterPro"/>
</dbReference>
<dbReference type="SUPFAM" id="SSF51395">
    <property type="entry name" value="FMN-linked oxidoreductases"/>
    <property type="match status" value="1"/>
</dbReference>
<keyword evidence="5" id="KW-0521">NADP</keyword>
<name>A0AAE3DBW9_9FIRM</name>
<comment type="cofactor">
    <cofactor evidence="1 7 9">
        <name>FMN</name>
        <dbReference type="ChEBI" id="CHEBI:58210"/>
    </cofactor>
</comment>
<keyword evidence="12" id="KW-1185">Reference proteome</keyword>
<feature type="active site" description="Proton donor" evidence="8">
    <location>
        <position position="95"/>
    </location>
</feature>
<sequence length="313" mass="35369">MNKLYAAPMEGLTGYLWRQVHAALFGPADKYFTPFLSPNATRTFQRKELDEIDPAHNAGLYVVPQLLTNRAEHFLWAAGELYARGYREINFNLGCPAGTVAAKRKGSGLLAYPQELDHCLEEIFAGLPRGMSVSVKTRIGKNDPAEWPGLLAIYRKYPLSELIVHPRIQKEFYKGVPHRDAWAAVSGPWPAVYNGDIFTPEDAAALCRDFPGTNAVMLGRGLMRDPALLRRLRGGPAASAQELRTYHDRLLEAYRQRLSGDQPVMHRMWELWAYLSAGFARPEPYLKRMRKAKGLTEYQAAVDALCREQRYTT</sequence>
<dbReference type="PANTHER" id="PTHR45846:SF1">
    <property type="entry name" value="TRNA-DIHYDROURIDINE(47) SYNTHASE [NAD(P)(+)]-LIKE"/>
    <property type="match status" value="1"/>
</dbReference>
<dbReference type="Pfam" id="PF01207">
    <property type="entry name" value="Dus"/>
    <property type="match status" value="1"/>
</dbReference>
<keyword evidence="3 7" id="KW-0288">FMN</keyword>
<feature type="domain" description="DUS-like FMN-binding" evidence="10">
    <location>
        <begin position="6"/>
        <end position="291"/>
    </location>
</feature>
<keyword evidence="9" id="KW-0547">Nucleotide-binding</keyword>
<evidence type="ECO:0000259" key="10">
    <source>
        <dbReference type="Pfam" id="PF01207"/>
    </source>
</evidence>
<organism evidence="11 12">
    <name type="scientific">Brotocaccenecus cirricatena</name>
    <dbReference type="NCBI Taxonomy" id="3064195"/>
    <lineage>
        <taxon>Bacteria</taxon>
        <taxon>Bacillati</taxon>
        <taxon>Bacillota</taxon>
        <taxon>Clostridia</taxon>
        <taxon>Eubacteriales</taxon>
        <taxon>Oscillospiraceae</taxon>
        <taxon>Brotocaccenecus</taxon>
    </lineage>
</organism>
<evidence type="ECO:0000313" key="11">
    <source>
        <dbReference type="EMBL" id="MCC2128448.1"/>
    </source>
</evidence>
<dbReference type="AlphaFoldDB" id="A0AAE3DBW9"/>
<dbReference type="PIRSF" id="PIRSF006621">
    <property type="entry name" value="Dus"/>
    <property type="match status" value="1"/>
</dbReference>
<feature type="binding site" evidence="9">
    <location>
        <position position="165"/>
    </location>
    <ligand>
        <name>FMN</name>
        <dbReference type="ChEBI" id="CHEBI:58210"/>
    </ligand>
</feature>
<gene>
    <name evidence="11" type="ORF">LKD37_02750</name>
</gene>
<accession>A0AAE3DBW9</accession>
<dbReference type="InterPro" id="IPR001269">
    <property type="entry name" value="DUS_fam"/>
</dbReference>
<comment type="function">
    <text evidence="7">Catalyzes the synthesis of 5,6-dihydrouridine (D), a modified base found in the D-loop of most tRNAs, via the reduction of the C5-C6 double bond in target uridines.</text>
</comment>
<feature type="binding site" evidence="9">
    <location>
        <position position="65"/>
    </location>
    <ligand>
        <name>FMN</name>
        <dbReference type="ChEBI" id="CHEBI:58210"/>
    </ligand>
</feature>
<dbReference type="InterPro" id="IPR018517">
    <property type="entry name" value="tRNA_hU_synthase_CS"/>
</dbReference>
<dbReference type="EMBL" id="JAJEPW010000004">
    <property type="protein sequence ID" value="MCC2128448.1"/>
    <property type="molecule type" value="Genomic_DNA"/>
</dbReference>
<keyword evidence="4 7" id="KW-0819">tRNA processing</keyword>
<dbReference type="GO" id="GO:0003723">
    <property type="term" value="F:RNA binding"/>
    <property type="evidence" value="ECO:0007669"/>
    <property type="project" value="TreeGrafter"/>
</dbReference>
<feature type="binding site" evidence="9">
    <location>
        <begin position="219"/>
        <end position="220"/>
    </location>
    <ligand>
        <name>FMN</name>
        <dbReference type="ChEBI" id="CHEBI:58210"/>
    </ligand>
</feature>
<proteinExistence type="inferred from homology"/>
<evidence type="ECO:0000256" key="9">
    <source>
        <dbReference type="PIRSR" id="PIRSR006621-2"/>
    </source>
</evidence>
<evidence type="ECO:0000313" key="12">
    <source>
        <dbReference type="Proteomes" id="UP001199319"/>
    </source>
</evidence>
<dbReference type="EC" id="1.3.1.-" evidence="7"/>
<evidence type="ECO:0000256" key="7">
    <source>
        <dbReference type="PIRNR" id="PIRNR006621"/>
    </source>
</evidence>
<dbReference type="CDD" id="cd02801">
    <property type="entry name" value="DUS_like_FMN"/>
    <property type="match status" value="1"/>
</dbReference>
<evidence type="ECO:0000256" key="6">
    <source>
        <dbReference type="ARBA" id="ARBA00023002"/>
    </source>
</evidence>
<keyword evidence="2 7" id="KW-0285">Flavoprotein</keyword>
<comment type="similarity">
    <text evidence="7">Belongs to the dus family.</text>
</comment>
<dbReference type="InterPro" id="IPR035587">
    <property type="entry name" value="DUS-like_FMN-bd"/>
</dbReference>
<evidence type="ECO:0000256" key="8">
    <source>
        <dbReference type="PIRSR" id="PIRSR006621-1"/>
    </source>
</evidence>
<reference evidence="11" key="1">
    <citation type="submission" date="2021-10" db="EMBL/GenBank/DDBJ databases">
        <title>Anaerobic single-cell dispensing facilitates the cultivation of human gut bacteria.</title>
        <authorList>
            <person name="Afrizal A."/>
        </authorList>
    </citation>
    <scope>NUCLEOTIDE SEQUENCE</scope>
    <source>
        <strain evidence="11">CLA-AA-H272</strain>
    </source>
</reference>
<comment type="caution">
    <text evidence="11">The sequence shown here is derived from an EMBL/GenBank/DDBJ whole genome shotgun (WGS) entry which is preliminary data.</text>
</comment>
<protein>
    <recommendedName>
        <fullName evidence="7">tRNA-dihydrouridine synthase</fullName>
        <ecNumber evidence="7">1.3.1.-</ecNumber>
    </recommendedName>
</protein>
<evidence type="ECO:0000256" key="1">
    <source>
        <dbReference type="ARBA" id="ARBA00001917"/>
    </source>
</evidence>